<organism evidence="1 2">
    <name type="scientific">Diphasiastrum complanatum</name>
    <name type="common">Issler's clubmoss</name>
    <name type="synonym">Lycopodium complanatum</name>
    <dbReference type="NCBI Taxonomy" id="34168"/>
    <lineage>
        <taxon>Eukaryota</taxon>
        <taxon>Viridiplantae</taxon>
        <taxon>Streptophyta</taxon>
        <taxon>Embryophyta</taxon>
        <taxon>Tracheophyta</taxon>
        <taxon>Lycopodiopsida</taxon>
        <taxon>Lycopodiales</taxon>
        <taxon>Lycopodiaceae</taxon>
        <taxon>Lycopodioideae</taxon>
        <taxon>Diphasiastrum</taxon>
    </lineage>
</organism>
<keyword evidence="2" id="KW-1185">Reference proteome</keyword>
<reference evidence="2" key="1">
    <citation type="journal article" date="2024" name="Proc. Natl. Acad. Sci. U.S.A.">
        <title>Extraordinary preservation of gene collinearity over three hundred million years revealed in homosporous lycophytes.</title>
        <authorList>
            <person name="Li C."/>
            <person name="Wickell D."/>
            <person name="Kuo L.Y."/>
            <person name="Chen X."/>
            <person name="Nie B."/>
            <person name="Liao X."/>
            <person name="Peng D."/>
            <person name="Ji J."/>
            <person name="Jenkins J."/>
            <person name="Williams M."/>
            <person name="Shu S."/>
            <person name="Plott C."/>
            <person name="Barry K."/>
            <person name="Rajasekar S."/>
            <person name="Grimwood J."/>
            <person name="Han X."/>
            <person name="Sun S."/>
            <person name="Hou Z."/>
            <person name="He W."/>
            <person name="Dai G."/>
            <person name="Sun C."/>
            <person name="Schmutz J."/>
            <person name="Leebens-Mack J.H."/>
            <person name="Li F.W."/>
            <person name="Wang L."/>
        </authorList>
    </citation>
    <scope>NUCLEOTIDE SEQUENCE [LARGE SCALE GENOMIC DNA]</scope>
    <source>
        <strain evidence="2">cv. PW_Plant_1</strain>
    </source>
</reference>
<sequence length="333" mass="37091">MIEFKEMKNLMLFREKLTLQGRTYHNSPEPYANLPGWFDVRVFYVRVSSCLLDEAPDSVIVRLPPRSIEIALEVNGGRIPPSEEASLLLRRDRMDAESEEVIYVNTDNLRASESIIFEVYDREDLLISGILEKKDHLPNGLQGCEESDIISVSSKSMKSGWKMECSCGVGSSGCAFFKDRRGHTNICASPPSMEICVVGRCIGSPVILTQTIQLTPRRRSARRIPLDAIPEDTQPRKMQISLTAIPHLGLQEEDEEEVEDSLNKSTSAASLSKFYPIEDGFLDGEDGESSWFNAGVRVGVGIGLGICLGLGIGVGLLVRTYQTTSRPFRRRFL</sequence>
<evidence type="ECO:0000313" key="2">
    <source>
        <dbReference type="Proteomes" id="UP001162992"/>
    </source>
</evidence>
<dbReference type="EMBL" id="CM055094">
    <property type="protein sequence ID" value="KAJ7562090.1"/>
    <property type="molecule type" value="Genomic_DNA"/>
</dbReference>
<name>A0ACC2E6T8_DIPCM</name>
<accession>A0ACC2E6T8</accession>
<proteinExistence type="predicted"/>
<dbReference type="Proteomes" id="UP001162992">
    <property type="component" value="Chromosome 3"/>
</dbReference>
<evidence type="ECO:0000313" key="1">
    <source>
        <dbReference type="EMBL" id="KAJ7562090.1"/>
    </source>
</evidence>
<protein>
    <submittedName>
        <fullName evidence="1">Uncharacterized protein</fullName>
    </submittedName>
</protein>
<gene>
    <name evidence="1" type="ORF">O6H91_03G054900</name>
</gene>
<comment type="caution">
    <text evidence="1">The sequence shown here is derived from an EMBL/GenBank/DDBJ whole genome shotgun (WGS) entry which is preliminary data.</text>
</comment>